<comment type="subcellular location">
    <subcellularLocation>
        <location evidence="1">Cell membrane</location>
        <topology evidence="1">Multi-pass membrane protein</topology>
    </subcellularLocation>
</comment>
<evidence type="ECO:0000256" key="3">
    <source>
        <dbReference type="ARBA" id="ARBA00022448"/>
    </source>
</evidence>
<dbReference type="GO" id="GO:0016682">
    <property type="term" value="F:oxidoreductase activity, acting on diphenols and related substances as donors, oxygen as acceptor"/>
    <property type="evidence" value="ECO:0007669"/>
    <property type="project" value="TreeGrafter"/>
</dbReference>
<keyword evidence="14" id="KW-1185">Reference proteome</keyword>
<evidence type="ECO:0000256" key="5">
    <source>
        <dbReference type="ARBA" id="ARBA00022617"/>
    </source>
</evidence>
<keyword evidence="9 12" id="KW-1133">Transmembrane helix</keyword>
<proteinExistence type="inferred from homology"/>
<dbReference type="GO" id="GO:0019646">
    <property type="term" value="P:aerobic electron transport chain"/>
    <property type="evidence" value="ECO:0007669"/>
    <property type="project" value="InterPro"/>
</dbReference>
<accession>A0A0N9HYY2</accession>
<evidence type="ECO:0000256" key="8">
    <source>
        <dbReference type="ARBA" id="ARBA00022982"/>
    </source>
</evidence>
<dbReference type="Proteomes" id="UP000063699">
    <property type="component" value="Chromosome"/>
</dbReference>
<evidence type="ECO:0000313" key="14">
    <source>
        <dbReference type="Proteomes" id="UP000063699"/>
    </source>
</evidence>
<name>A0A0N9HYY2_9PSEU</name>
<reference evidence="13 14" key="1">
    <citation type="submission" date="2015-07" db="EMBL/GenBank/DDBJ databases">
        <title>Genome sequencing of Kibdelosporangium phytohabitans.</title>
        <authorList>
            <person name="Qin S."/>
            <person name="Xing K."/>
        </authorList>
    </citation>
    <scope>NUCLEOTIDE SEQUENCE [LARGE SCALE GENOMIC DNA]</scope>
    <source>
        <strain evidence="13 14">KLBMP1111</strain>
    </source>
</reference>
<sequence>MDVVDLARLQFAGTTSIHWLFVILTLGLVPLVAVTHTAAVLSRDQARKAVLLKATRFWGQLYVVNYALGIVTGLVMEFQFGLGWSGLGKFAGNVIGAPIALETLVAFFAESTFLGMWIFGWGRLRPAVHATLIWLVALTAYASAYFILVANGFMQHPVGYGARDGTAYLTDLAAVMTNPSALLALTHITAAALMTGAMFVAGVSAYRFLKGDREFFQGWLRWGTVAAAVLSIAVYEVGALQYPLLGTTQPAKLAALESNGVVAQAHDIMLYIGYSINTITVLAAILVFFKRMVRWIAWSAIVTVPLPFVASLGGWLFREIGRQPWIVYGELTVDQAVSHVSAATMWTSLVAFLAVLVALAVANWWLIARFVRRGPDGVHIGREEQLS</sequence>
<dbReference type="Pfam" id="PF01654">
    <property type="entry name" value="Cyt_bd_oxida_I"/>
    <property type="match status" value="2"/>
</dbReference>
<feature type="transmembrane region" description="Helical" evidence="12">
    <location>
        <begin position="62"/>
        <end position="82"/>
    </location>
</feature>
<keyword evidence="5" id="KW-0349">Heme</keyword>
<keyword evidence="3" id="KW-0813">Transport</keyword>
<feature type="transmembrane region" description="Helical" evidence="12">
    <location>
        <begin position="218"/>
        <end position="235"/>
    </location>
</feature>
<gene>
    <name evidence="13" type="ORF">AOZ06_17950</name>
</gene>
<evidence type="ECO:0000256" key="1">
    <source>
        <dbReference type="ARBA" id="ARBA00004651"/>
    </source>
</evidence>
<feature type="transmembrane region" description="Helical" evidence="12">
    <location>
        <begin position="345"/>
        <end position="366"/>
    </location>
</feature>
<keyword evidence="8" id="KW-0249">Electron transport</keyword>
<keyword evidence="11 12" id="KW-0472">Membrane</keyword>
<evidence type="ECO:0000313" key="13">
    <source>
        <dbReference type="EMBL" id="ALG08548.1"/>
    </source>
</evidence>
<evidence type="ECO:0000256" key="9">
    <source>
        <dbReference type="ARBA" id="ARBA00022989"/>
    </source>
</evidence>
<evidence type="ECO:0000256" key="11">
    <source>
        <dbReference type="ARBA" id="ARBA00023136"/>
    </source>
</evidence>
<dbReference type="AlphaFoldDB" id="A0A0N9HYY2"/>
<keyword evidence="4" id="KW-1003">Cell membrane</keyword>
<evidence type="ECO:0000256" key="4">
    <source>
        <dbReference type="ARBA" id="ARBA00022475"/>
    </source>
</evidence>
<comment type="similarity">
    <text evidence="2">Belongs to the cytochrome ubiquinol oxidase subunit 1 family.</text>
</comment>
<dbReference type="EMBL" id="CP012752">
    <property type="protein sequence ID" value="ALG08548.1"/>
    <property type="molecule type" value="Genomic_DNA"/>
</dbReference>
<dbReference type="GO" id="GO:0009055">
    <property type="term" value="F:electron transfer activity"/>
    <property type="evidence" value="ECO:0007669"/>
    <property type="project" value="InterPro"/>
</dbReference>
<protein>
    <submittedName>
        <fullName evidence="13">Cytochrome BD oxidase subunit I</fullName>
    </submittedName>
</protein>
<dbReference type="OrthoDB" id="9807042at2"/>
<dbReference type="GO" id="GO:0005886">
    <property type="term" value="C:plasma membrane"/>
    <property type="evidence" value="ECO:0007669"/>
    <property type="project" value="UniProtKB-SubCell"/>
</dbReference>
<dbReference type="RefSeq" id="WP_054290455.1">
    <property type="nucleotide sequence ID" value="NZ_CP012752.1"/>
</dbReference>
<keyword evidence="10" id="KW-0408">Iron</keyword>
<dbReference type="STRING" id="860235.AOZ06_17950"/>
<evidence type="ECO:0000256" key="7">
    <source>
        <dbReference type="ARBA" id="ARBA00022723"/>
    </source>
</evidence>
<dbReference type="PANTHER" id="PTHR30365">
    <property type="entry name" value="CYTOCHROME D UBIQUINOL OXIDASE"/>
    <property type="match status" value="1"/>
</dbReference>
<keyword evidence="6 12" id="KW-0812">Transmembrane</keyword>
<feature type="transmembrane region" description="Helical" evidence="12">
    <location>
        <begin position="94"/>
        <end position="120"/>
    </location>
</feature>
<dbReference type="GO" id="GO:0070069">
    <property type="term" value="C:cytochrome complex"/>
    <property type="evidence" value="ECO:0007669"/>
    <property type="project" value="InterPro"/>
</dbReference>
<feature type="transmembrane region" description="Helical" evidence="12">
    <location>
        <begin position="132"/>
        <end position="154"/>
    </location>
</feature>
<keyword evidence="7" id="KW-0479">Metal-binding</keyword>
<dbReference type="PANTHER" id="PTHR30365:SF15">
    <property type="entry name" value="CYTOCHROME BD UBIQUINOL OXIDASE SUBUNIT 1"/>
    <property type="match status" value="1"/>
</dbReference>
<evidence type="ECO:0000256" key="10">
    <source>
        <dbReference type="ARBA" id="ARBA00023004"/>
    </source>
</evidence>
<feature type="transmembrane region" description="Helical" evidence="12">
    <location>
        <begin position="268"/>
        <end position="289"/>
    </location>
</feature>
<evidence type="ECO:0000256" key="12">
    <source>
        <dbReference type="SAM" id="Phobius"/>
    </source>
</evidence>
<feature type="transmembrane region" description="Helical" evidence="12">
    <location>
        <begin position="20"/>
        <end position="41"/>
    </location>
</feature>
<dbReference type="KEGG" id="kphy:AOZ06_17950"/>
<evidence type="ECO:0000256" key="2">
    <source>
        <dbReference type="ARBA" id="ARBA00009819"/>
    </source>
</evidence>
<feature type="transmembrane region" description="Helical" evidence="12">
    <location>
        <begin position="181"/>
        <end position="206"/>
    </location>
</feature>
<dbReference type="InterPro" id="IPR002585">
    <property type="entry name" value="Cyt-d_ubiquinol_oxidase_su_1"/>
</dbReference>
<dbReference type="GO" id="GO:0020037">
    <property type="term" value="F:heme binding"/>
    <property type="evidence" value="ECO:0007669"/>
    <property type="project" value="TreeGrafter"/>
</dbReference>
<evidence type="ECO:0000256" key="6">
    <source>
        <dbReference type="ARBA" id="ARBA00022692"/>
    </source>
</evidence>
<dbReference type="GO" id="GO:0046872">
    <property type="term" value="F:metal ion binding"/>
    <property type="evidence" value="ECO:0007669"/>
    <property type="project" value="UniProtKB-KW"/>
</dbReference>
<feature type="transmembrane region" description="Helical" evidence="12">
    <location>
        <begin position="296"/>
        <end position="317"/>
    </location>
</feature>
<organism evidence="13 14">
    <name type="scientific">Kibdelosporangium phytohabitans</name>
    <dbReference type="NCBI Taxonomy" id="860235"/>
    <lineage>
        <taxon>Bacteria</taxon>
        <taxon>Bacillati</taxon>
        <taxon>Actinomycetota</taxon>
        <taxon>Actinomycetes</taxon>
        <taxon>Pseudonocardiales</taxon>
        <taxon>Pseudonocardiaceae</taxon>
        <taxon>Kibdelosporangium</taxon>
    </lineage>
</organism>